<organism evidence="1 2">
    <name type="scientific">Priestia aryabhattai</name>
    <name type="common">Bacillus aryabhattai</name>
    <dbReference type="NCBI Taxonomy" id="412384"/>
    <lineage>
        <taxon>Bacteria</taxon>
        <taxon>Bacillati</taxon>
        <taxon>Bacillota</taxon>
        <taxon>Bacilli</taxon>
        <taxon>Bacillales</taxon>
        <taxon>Bacillaceae</taxon>
        <taxon>Priestia</taxon>
    </lineage>
</organism>
<protein>
    <submittedName>
        <fullName evidence="1">DNA-binding PadR family transcriptional regulator</fullName>
    </submittedName>
</protein>
<accession>A0A7W3N646</accession>
<evidence type="ECO:0000313" key="1">
    <source>
        <dbReference type="EMBL" id="MBA9037030.1"/>
    </source>
</evidence>
<sequence length="29" mass="3351">MIPLLILGLLKEKPDSYGYELLAIMNEWS</sequence>
<dbReference type="AlphaFoldDB" id="A0A7W3N646"/>
<keyword evidence="2" id="KW-1185">Reference proteome</keyword>
<reference evidence="1" key="1">
    <citation type="submission" date="2020-08" db="EMBL/GenBank/DDBJ databases">
        <title>Functional genomics of gut bacteria from endangered species of beetles.</title>
        <authorList>
            <person name="Carlos-Shanley C."/>
        </authorList>
    </citation>
    <scope>NUCLEOTIDE SEQUENCE [LARGE SCALE GENOMIC DNA]</scope>
    <source>
        <strain evidence="1">S00060</strain>
    </source>
</reference>
<keyword evidence="1" id="KW-0238">DNA-binding</keyword>
<dbReference type="EMBL" id="JACJHT010000001">
    <property type="protein sequence ID" value="MBA9037030.1"/>
    <property type="molecule type" value="Genomic_DNA"/>
</dbReference>
<comment type="caution">
    <text evidence="1">The sequence shown here is derived from an EMBL/GenBank/DDBJ whole genome shotgun (WGS) entry which is preliminary data.</text>
</comment>
<proteinExistence type="predicted"/>
<dbReference type="Proteomes" id="UP000543174">
    <property type="component" value="Unassembled WGS sequence"/>
</dbReference>
<dbReference type="GO" id="GO:0003677">
    <property type="term" value="F:DNA binding"/>
    <property type="evidence" value="ECO:0007669"/>
    <property type="project" value="UniProtKB-KW"/>
</dbReference>
<gene>
    <name evidence="1" type="ORF">HNP21_000119</name>
</gene>
<evidence type="ECO:0000313" key="2">
    <source>
        <dbReference type="Proteomes" id="UP000543174"/>
    </source>
</evidence>
<name>A0A7W3N646_PRIAR</name>